<evidence type="ECO:0000313" key="4">
    <source>
        <dbReference type="Proteomes" id="UP001497600"/>
    </source>
</evidence>
<keyword evidence="4" id="KW-1185">Reference proteome</keyword>
<dbReference type="PRINTS" id="PR00069">
    <property type="entry name" value="ALDKETRDTASE"/>
</dbReference>
<dbReference type="EMBL" id="OZ004256">
    <property type="protein sequence ID" value="CAK7905437.1"/>
    <property type="molecule type" value="Genomic_DNA"/>
</dbReference>
<proteinExistence type="predicted"/>
<dbReference type="PIRSF" id="PIRSF000097">
    <property type="entry name" value="AKR"/>
    <property type="match status" value="1"/>
</dbReference>
<organism evidence="3 4">
    <name type="scientific">[Candida] anglica</name>
    <dbReference type="NCBI Taxonomy" id="148631"/>
    <lineage>
        <taxon>Eukaryota</taxon>
        <taxon>Fungi</taxon>
        <taxon>Dikarya</taxon>
        <taxon>Ascomycota</taxon>
        <taxon>Saccharomycotina</taxon>
        <taxon>Pichiomycetes</taxon>
        <taxon>Debaryomycetaceae</taxon>
        <taxon>Kurtzmaniella</taxon>
    </lineage>
</organism>
<evidence type="ECO:0000259" key="2">
    <source>
        <dbReference type="Pfam" id="PF00248"/>
    </source>
</evidence>
<dbReference type="Gene3D" id="3.20.20.100">
    <property type="entry name" value="NADP-dependent oxidoreductase domain"/>
    <property type="match status" value="1"/>
</dbReference>
<dbReference type="PANTHER" id="PTHR43827">
    <property type="entry name" value="2,5-DIKETO-D-GLUCONIC ACID REDUCTASE"/>
    <property type="match status" value="1"/>
</dbReference>
<dbReference type="Proteomes" id="UP001497600">
    <property type="component" value="Chromosome D"/>
</dbReference>
<protein>
    <submittedName>
        <fullName evidence="3">NADPH-dependent D-xylose reductase II,III</fullName>
    </submittedName>
</protein>
<dbReference type="SUPFAM" id="SSF51430">
    <property type="entry name" value="NAD(P)-linked oxidoreductase"/>
    <property type="match status" value="1"/>
</dbReference>
<accession>A0ABP0EBN3</accession>
<dbReference type="InterPro" id="IPR036812">
    <property type="entry name" value="NAD(P)_OxRdtase_dom_sf"/>
</dbReference>
<name>A0ABP0EBN3_9ASCO</name>
<dbReference type="Pfam" id="PF00248">
    <property type="entry name" value="Aldo_ket_red"/>
    <property type="match status" value="1"/>
</dbReference>
<sequence length="318" mass="36332">MSNLTTAIQLTRNSTYKLNNGLSIPIAGYGVYQLDSKTTKDLVYRALEDGYRHIDSAAIYGNEKEAAEGIAAFLKDYPKVSREDIWFTTKIWNEDQGYEETKKGVQKTADKVKPYIGYVDLFLLHSPLTSKDKRLGSWKALQEFVSDPSNDVLQIKSIGVSNFGIEHIEELLNWEGLSIKPVVNQLELHPWLPHLKLRKYCLSKDILLEAYSPLTQGHKLNDPELLSLEKKFGVPKVEILLKWSYLQGFIVLAKTEKFERIKQNLSVLPDGQVEDDQLEETKSFGKVDLEEEILQALDKPESHEVLCWGNKDPTEYKD</sequence>
<gene>
    <name evidence="3" type="primary">xyrB</name>
    <name evidence="3" type="ORF">CAAN4_D14070</name>
</gene>
<dbReference type="PANTHER" id="PTHR43827:SF13">
    <property type="entry name" value="ALDO_KETO REDUCTASE FAMILY PROTEIN"/>
    <property type="match status" value="1"/>
</dbReference>
<reference evidence="3 4" key="1">
    <citation type="submission" date="2024-01" db="EMBL/GenBank/DDBJ databases">
        <authorList>
            <consortium name="Genoscope - CEA"/>
            <person name="William W."/>
        </authorList>
    </citation>
    <scope>NUCLEOTIDE SEQUENCE [LARGE SCALE GENOMIC DNA]</scope>
    <source>
        <strain evidence="3 4">29B2s-10</strain>
    </source>
</reference>
<dbReference type="CDD" id="cd19071">
    <property type="entry name" value="AKR_AKR1-5-like"/>
    <property type="match status" value="1"/>
</dbReference>
<evidence type="ECO:0000313" key="3">
    <source>
        <dbReference type="EMBL" id="CAK7905437.1"/>
    </source>
</evidence>
<feature type="domain" description="NADP-dependent oxidoreductase" evidence="2">
    <location>
        <begin position="34"/>
        <end position="282"/>
    </location>
</feature>
<dbReference type="InterPro" id="IPR020471">
    <property type="entry name" value="AKR"/>
</dbReference>
<evidence type="ECO:0000256" key="1">
    <source>
        <dbReference type="ARBA" id="ARBA00023002"/>
    </source>
</evidence>
<dbReference type="InterPro" id="IPR023210">
    <property type="entry name" value="NADP_OxRdtase_dom"/>
</dbReference>
<keyword evidence="1" id="KW-0560">Oxidoreductase</keyword>